<dbReference type="KEGG" id="aar:Acear_1991"/>
<dbReference type="Proteomes" id="UP000001661">
    <property type="component" value="Chromosome"/>
</dbReference>
<dbReference type="OrthoDB" id="1685263at2"/>
<reference evidence="1 2" key="1">
    <citation type="journal article" date="2010" name="Stand. Genomic Sci.">
        <title>Complete genome sequence of Acetohalobium arabaticum type strain (Z-7288).</title>
        <authorList>
            <person name="Sikorski J."/>
            <person name="Lapidus A."/>
            <person name="Chertkov O."/>
            <person name="Lucas S."/>
            <person name="Copeland A."/>
            <person name="Glavina Del Rio T."/>
            <person name="Nolan M."/>
            <person name="Tice H."/>
            <person name="Cheng J.F."/>
            <person name="Han C."/>
            <person name="Brambilla E."/>
            <person name="Pitluck S."/>
            <person name="Liolios K."/>
            <person name="Ivanova N."/>
            <person name="Mavromatis K."/>
            <person name="Mikhailova N."/>
            <person name="Pati A."/>
            <person name="Bruce D."/>
            <person name="Detter C."/>
            <person name="Tapia R."/>
            <person name="Goodwin L."/>
            <person name="Chen A."/>
            <person name="Palaniappan K."/>
            <person name="Land M."/>
            <person name="Hauser L."/>
            <person name="Chang Y.J."/>
            <person name="Jeffries C.D."/>
            <person name="Rohde M."/>
            <person name="Goker M."/>
            <person name="Spring S."/>
            <person name="Woyke T."/>
            <person name="Bristow J."/>
            <person name="Eisen J.A."/>
            <person name="Markowitz V."/>
            <person name="Hugenholtz P."/>
            <person name="Kyrpides N.C."/>
            <person name="Klenk H.P."/>
        </authorList>
    </citation>
    <scope>NUCLEOTIDE SEQUENCE [LARGE SCALE GENOMIC DNA]</scope>
    <source>
        <strain evidence="2">ATCC 49924 / DSM 5501 / Z-7288</strain>
    </source>
</reference>
<dbReference type="HOGENOM" id="CLU_2379602_0_0_9"/>
<evidence type="ECO:0000313" key="2">
    <source>
        <dbReference type="Proteomes" id="UP000001661"/>
    </source>
</evidence>
<dbReference type="EMBL" id="CP002105">
    <property type="protein sequence ID" value="ADL13488.1"/>
    <property type="molecule type" value="Genomic_DNA"/>
</dbReference>
<keyword evidence="2" id="KW-1185">Reference proteome</keyword>
<organism evidence="1 2">
    <name type="scientific">Acetohalobium arabaticum (strain ATCC 49924 / DSM 5501 / Z-7288)</name>
    <dbReference type="NCBI Taxonomy" id="574087"/>
    <lineage>
        <taxon>Bacteria</taxon>
        <taxon>Bacillati</taxon>
        <taxon>Bacillota</taxon>
        <taxon>Clostridia</taxon>
        <taxon>Halanaerobiales</taxon>
        <taxon>Halobacteroidaceae</taxon>
        <taxon>Acetohalobium</taxon>
    </lineage>
</organism>
<dbReference type="Gene3D" id="1.20.1260.10">
    <property type="match status" value="1"/>
</dbReference>
<accession>D9QSM5</accession>
<dbReference type="InterPro" id="IPR012347">
    <property type="entry name" value="Ferritin-like"/>
</dbReference>
<protein>
    <submittedName>
        <fullName evidence="1">Coat F domain protein</fullName>
    </submittedName>
</protein>
<dbReference type="eggNOG" id="COG5577">
    <property type="taxonomic scope" value="Bacteria"/>
</dbReference>
<evidence type="ECO:0000313" key="1">
    <source>
        <dbReference type="EMBL" id="ADL13488.1"/>
    </source>
</evidence>
<proteinExistence type="predicted"/>
<dbReference type="InterPro" id="IPR012851">
    <property type="entry name" value="Spore_coat_CotF-like"/>
</dbReference>
<gene>
    <name evidence="1" type="ordered locus">Acear_1991</name>
</gene>
<dbReference type="STRING" id="574087.Acear_1991"/>
<name>D9QSM5_ACEAZ</name>
<sequence length="94" mass="11062">MNLQDKEMARDMLIMMEQLIQTYTKSELEAANKSLREVFHDLNKDMEVLHTELFNLMQTKGWSEVTTASQQEIESEIISWEQKGLKDDKIEPVE</sequence>
<dbReference type="Pfam" id="PF07875">
    <property type="entry name" value="Coat_F"/>
    <property type="match status" value="1"/>
</dbReference>
<dbReference type="AlphaFoldDB" id="D9QSM5"/>
<dbReference type="RefSeq" id="WP_013278933.1">
    <property type="nucleotide sequence ID" value="NC_014378.1"/>
</dbReference>